<name>A0A068Y6L2_ECHMU</name>
<protein>
    <submittedName>
        <fullName evidence="1">Expressed conserved protein</fullName>
    </submittedName>
</protein>
<dbReference type="Proteomes" id="UP000017246">
    <property type="component" value="Unassembled WGS sequence"/>
</dbReference>
<reference evidence="1" key="2">
    <citation type="submission" date="2015-11" db="EMBL/GenBank/DDBJ databases">
        <authorList>
            <person name="Zhang Y."/>
            <person name="Guo Z."/>
        </authorList>
    </citation>
    <scope>NUCLEOTIDE SEQUENCE</scope>
</reference>
<proteinExistence type="predicted"/>
<dbReference type="AlphaFoldDB" id="A0A068Y6L2"/>
<keyword evidence="2" id="KW-1185">Reference proteome</keyword>
<dbReference type="EMBL" id="LN902841">
    <property type="protein sequence ID" value="CDS40169.1"/>
    <property type="molecule type" value="Genomic_DNA"/>
</dbReference>
<sequence length="171" mass="19997">MDVDEFNRKTRELCLSRRRVFKGTTLDQLYNRYLSLRSLLPFRPGCCSDFCPGCYRNLSYSDRICRVRALKQKRDKISTDQIRETFACRFCRVRTSTRTAMSRTIPVPGLRPSAPSEILALSPFSTFSIKNSWKKKRKKNDLMEEVRLQQPSVKKAKNDRSSLKDFLNLIS</sequence>
<dbReference type="OrthoDB" id="10422613at2759"/>
<organism evidence="1 2">
    <name type="scientific">Echinococcus multilocularis</name>
    <name type="common">Fox tapeworm</name>
    <dbReference type="NCBI Taxonomy" id="6211"/>
    <lineage>
        <taxon>Eukaryota</taxon>
        <taxon>Metazoa</taxon>
        <taxon>Spiralia</taxon>
        <taxon>Lophotrochozoa</taxon>
        <taxon>Platyhelminthes</taxon>
        <taxon>Cestoda</taxon>
        <taxon>Eucestoda</taxon>
        <taxon>Cyclophyllidea</taxon>
        <taxon>Taeniidae</taxon>
        <taxon>Echinococcus</taxon>
    </lineage>
</organism>
<reference evidence="1" key="1">
    <citation type="journal article" date="2013" name="Nature">
        <title>The genomes of four tapeworm species reveal adaptations to parasitism.</title>
        <authorList>
            <person name="Tsai I.J."/>
            <person name="Zarowiecki M."/>
            <person name="Holroyd N."/>
            <person name="Garciarrubio A."/>
            <person name="Sanchez-Flores A."/>
            <person name="Brooks K.L."/>
            <person name="Tracey A."/>
            <person name="Bobes R.J."/>
            <person name="Fragoso G."/>
            <person name="Sciutto E."/>
            <person name="Aslett M."/>
            <person name="Beasley H."/>
            <person name="Bennett H.M."/>
            <person name="Cai J."/>
            <person name="Camicia F."/>
            <person name="Clark R."/>
            <person name="Cucher M."/>
            <person name="De Silva N."/>
            <person name="Day T.A."/>
            <person name="Deplazes P."/>
            <person name="Estrada K."/>
            <person name="Fernandez C."/>
            <person name="Holland P.W."/>
            <person name="Hou J."/>
            <person name="Hu S."/>
            <person name="Huckvale T."/>
            <person name="Hung S.S."/>
            <person name="Kamenetzky L."/>
            <person name="Keane J.A."/>
            <person name="Kiss F."/>
            <person name="Koziol U."/>
            <person name="Lambert O."/>
            <person name="Liu K."/>
            <person name="Luo X."/>
            <person name="Luo Y."/>
            <person name="Macchiaroli N."/>
            <person name="Nichol S."/>
            <person name="Paps J."/>
            <person name="Parkinson J."/>
            <person name="Pouchkina-Stantcheva N."/>
            <person name="Riddiford N."/>
            <person name="Rosenzvit M."/>
            <person name="Salinas G."/>
            <person name="Wasmuth J.D."/>
            <person name="Zamanian M."/>
            <person name="Zheng Y."/>
            <person name="Cai X."/>
            <person name="Soberon X."/>
            <person name="Olson P.D."/>
            <person name="Laclette J.P."/>
            <person name="Brehm K."/>
            <person name="Berriman M."/>
            <person name="Garciarrubio A."/>
            <person name="Bobes R.J."/>
            <person name="Fragoso G."/>
            <person name="Sanchez-Flores A."/>
            <person name="Estrada K."/>
            <person name="Cevallos M.A."/>
            <person name="Morett E."/>
            <person name="Gonzalez V."/>
            <person name="Portillo T."/>
            <person name="Ochoa-Leyva A."/>
            <person name="Jose M.V."/>
            <person name="Sciutto E."/>
            <person name="Landa A."/>
            <person name="Jimenez L."/>
            <person name="Valdes V."/>
            <person name="Carrero J.C."/>
            <person name="Larralde C."/>
            <person name="Morales-Montor J."/>
            <person name="Limon-Lason J."/>
            <person name="Soberon X."/>
            <person name="Laclette J.P."/>
        </authorList>
    </citation>
    <scope>NUCLEOTIDE SEQUENCE [LARGE SCALE GENOMIC DNA]</scope>
</reference>
<accession>A0A068Y6L2</accession>
<gene>
    <name evidence="1" type="ORF">EmuJ_000773700</name>
</gene>
<evidence type="ECO:0000313" key="2">
    <source>
        <dbReference type="Proteomes" id="UP000017246"/>
    </source>
</evidence>
<evidence type="ECO:0000313" key="1">
    <source>
        <dbReference type="EMBL" id="CDS40169.1"/>
    </source>
</evidence>